<name>W9R1Y0_9ROSA</name>
<dbReference type="Gene3D" id="3.40.50.2000">
    <property type="entry name" value="Glycogen Phosphorylase B"/>
    <property type="match status" value="1"/>
</dbReference>
<organism evidence="1 2">
    <name type="scientific">Morus notabilis</name>
    <dbReference type="NCBI Taxonomy" id="981085"/>
    <lineage>
        <taxon>Eukaryota</taxon>
        <taxon>Viridiplantae</taxon>
        <taxon>Streptophyta</taxon>
        <taxon>Embryophyta</taxon>
        <taxon>Tracheophyta</taxon>
        <taxon>Spermatophyta</taxon>
        <taxon>Magnoliopsida</taxon>
        <taxon>eudicotyledons</taxon>
        <taxon>Gunneridae</taxon>
        <taxon>Pentapetalae</taxon>
        <taxon>rosids</taxon>
        <taxon>fabids</taxon>
        <taxon>Rosales</taxon>
        <taxon>Moraceae</taxon>
        <taxon>Moreae</taxon>
        <taxon>Morus</taxon>
    </lineage>
</organism>
<sequence length="74" mass="8118">MKKSIVLYGAPSFHHMVSMLELGKLILQHHPYLSITILVTALPLAVDTTTTSSYIDQLSPSPSSLFPPLIFPNP</sequence>
<dbReference type="Proteomes" id="UP000030645">
    <property type="component" value="Unassembled WGS sequence"/>
</dbReference>
<evidence type="ECO:0000313" key="1">
    <source>
        <dbReference type="EMBL" id="EXB64093.1"/>
    </source>
</evidence>
<dbReference type="EMBL" id="KE344494">
    <property type="protein sequence ID" value="EXB64093.1"/>
    <property type="molecule type" value="Genomic_DNA"/>
</dbReference>
<reference evidence="2" key="1">
    <citation type="submission" date="2013-01" db="EMBL/GenBank/DDBJ databases">
        <title>Draft Genome Sequence of a Mulberry Tree, Morus notabilis C.K. Schneid.</title>
        <authorList>
            <person name="He N."/>
            <person name="Zhao S."/>
        </authorList>
    </citation>
    <scope>NUCLEOTIDE SEQUENCE</scope>
</reference>
<evidence type="ECO:0000313" key="2">
    <source>
        <dbReference type="Proteomes" id="UP000030645"/>
    </source>
</evidence>
<protein>
    <submittedName>
        <fullName evidence="1">Uncharacterized protein</fullName>
    </submittedName>
</protein>
<keyword evidence="2" id="KW-1185">Reference proteome</keyword>
<proteinExistence type="predicted"/>
<dbReference type="AlphaFoldDB" id="W9R1Y0"/>
<accession>W9R1Y0</accession>
<gene>
    <name evidence="1" type="ORF">L484_013103</name>
</gene>